<dbReference type="GO" id="GO:0005737">
    <property type="term" value="C:cytoplasm"/>
    <property type="evidence" value="ECO:0007669"/>
    <property type="project" value="TreeGrafter"/>
</dbReference>
<reference evidence="5 6" key="1">
    <citation type="journal article" date="2019" name="Sci. Rep.">
        <title>Comparative genomics of chytrid fungi reveal insights into the obligate biotrophic and pathogenic lifestyle of Synchytrium endobioticum.</title>
        <authorList>
            <person name="van de Vossenberg B.T.L.H."/>
            <person name="Warris S."/>
            <person name="Nguyen H.D.T."/>
            <person name="van Gent-Pelzer M.P.E."/>
            <person name="Joly D.L."/>
            <person name="van de Geest H.C."/>
            <person name="Bonants P.J.M."/>
            <person name="Smith D.S."/>
            <person name="Levesque C.A."/>
            <person name="van der Lee T.A.J."/>
        </authorList>
    </citation>
    <scope>NUCLEOTIDE SEQUENCE [LARGE SCALE GENOMIC DNA]</scope>
    <source>
        <strain evidence="5 6">CBS 809.83</strain>
    </source>
</reference>
<keyword evidence="6" id="KW-1185">Reference proteome</keyword>
<dbReference type="GO" id="GO:0071207">
    <property type="term" value="F:histone pre-mRNA stem-loop binding"/>
    <property type="evidence" value="ECO:0007669"/>
    <property type="project" value="TreeGrafter"/>
</dbReference>
<evidence type="ECO:0000259" key="4">
    <source>
        <dbReference type="Pfam" id="PF15247"/>
    </source>
</evidence>
<dbReference type="PANTHER" id="PTHR17408:SF0">
    <property type="entry name" value="HISTONE RNA HAIRPIN-BINDING PROTEIN"/>
    <property type="match status" value="1"/>
</dbReference>
<evidence type="ECO:0000313" key="5">
    <source>
        <dbReference type="EMBL" id="TPX60899.1"/>
    </source>
</evidence>
<gene>
    <name evidence="5" type="ORF">PhCBS80983_g01497</name>
</gene>
<evidence type="ECO:0000256" key="2">
    <source>
        <dbReference type="ARBA" id="ARBA00022884"/>
    </source>
</evidence>
<name>A0A507E9Z6_9FUNG</name>
<dbReference type="STRING" id="109895.A0A507E9Z6"/>
<comment type="similarity">
    <text evidence="1">Belongs to the SLBP family.</text>
</comment>
<feature type="compositionally biased region" description="Pro residues" evidence="3">
    <location>
        <begin position="330"/>
        <end position="341"/>
    </location>
</feature>
<protein>
    <recommendedName>
        <fullName evidence="4">Histone RNA hairpin-binding protein RNA-binding domain-containing protein</fullName>
    </recommendedName>
</protein>
<organism evidence="5 6">
    <name type="scientific">Powellomyces hirtus</name>
    <dbReference type="NCBI Taxonomy" id="109895"/>
    <lineage>
        <taxon>Eukaryota</taxon>
        <taxon>Fungi</taxon>
        <taxon>Fungi incertae sedis</taxon>
        <taxon>Chytridiomycota</taxon>
        <taxon>Chytridiomycota incertae sedis</taxon>
        <taxon>Chytridiomycetes</taxon>
        <taxon>Spizellomycetales</taxon>
        <taxon>Powellomycetaceae</taxon>
        <taxon>Powellomyces</taxon>
    </lineage>
</organism>
<feature type="region of interest" description="Disordered" evidence="3">
    <location>
        <begin position="1"/>
        <end position="114"/>
    </location>
</feature>
<dbReference type="InterPro" id="IPR038294">
    <property type="entry name" value="SLBP_RNA_bind_sf"/>
</dbReference>
<proteinExistence type="inferred from homology"/>
<feature type="compositionally biased region" description="Low complexity" evidence="3">
    <location>
        <begin position="41"/>
        <end position="63"/>
    </location>
</feature>
<keyword evidence="2" id="KW-0694">RNA-binding</keyword>
<dbReference type="GO" id="GO:0006398">
    <property type="term" value="P:mRNA 3'-end processing by stem-loop binding and cleavage"/>
    <property type="evidence" value="ECO:0007669"/>
    <property type="project" value="TreeGrafter"/>
</dbReference>
<evidence type="ECO:0000256" key="3">
    <source>
        <dbReference type="SAM" id="MobiDB-lite"/>
    </source>
</evidence>
<accession>A0A507E9Z6</accession>
<dbReference type="GO" id="GO:0071204">
    <property type="term" value="C:histone pre-mRNA 3'end processing complex"/>
    <property type="evidence" value="ECO:0007669"/>
    <property type="project" value="TreeGrafter"/>
</dbReference>
<feature type="region of interest" description="Disordered" evidence="3">
    <location>
        <begin position="551"/>
        <end position="631"/>
    </location>
</feature>
<feature type="region of interest" description="Disordered" evidence="3">
    <location>
        <begin position="436"/>
        <end position="534"/>
    </location>
</feature>
<dbReference type="GO" id="GO:0003729">
    <property type="term" value="F:mRNA binding"/>
    <property type="evidence" value="ECO:0007669"/>
    <property type="project" value="InterPro"/>
</dbReference>
<feature type="compositionally biased region" description="Gly residues" evidence="3">
    <location>
        <begin position="87"/>
        <end position="102"/>
    </location>
</feature>
<feature type="compositionally biased region" description="Polar residues" evidence="3">
    <location>
        <begin position="551"/>
        <end position="613"/>
    </location>
</feature>
<evidence type="ECO:0000256" key="1">
    <source>
        <dbReference type="ARBA" id="ARBA00006151"/>
    </source>
</evidence>
<dbReference type="Pfam" id="PF15247">
    <property type="entry name" value="SLBP_RNA_bind"/>
    <property type="match status" value="1"/>
</dbReference>
<dbReference type="Proteomes" id="UP000318582">
    <property type="component" value="Unassembled WGS sequence"/>
</dbReference>
<dbReference type="GO" id="GO:0051028">
    <property type="term" value="P:mRNA transport"/>
    <property type="evidence" value="ECO:0007669"/>
    <property type="project" value="TreeGrafter"/>
</dbReference>
<dbReference type="PANTHER" id="PTHR17408">
    <property type="entry name" value="HISTONE RNA HAIRPIN-BINDING PROTEIN"/>
    <property type="match status" value="1"/>
</dbReference>
<feature type="domain" description="Histone RNA hairpin-binding protein RNA-binding" evidence="4">
    <location>
        <begin position="238"/>
        <end position="287"/>
    </location>
</feature>
<comment type="caution">
    <text evidence="5">The sequence shown here is derived from an EMBL/GenBank/DDBJ whole genome shotgun (WGS) entry which is preliminary data.</text>
</comment>
<feature type="compositionally biased region" description="Pro residues" evidence="3">
    <location>
        <begin position="1"/>
        <end position="10"/>
    </location>
</feature>
<feature type="compositionally biased region" description="Low complexity" evidence="3">
    <location>
        <begin position="103"/>
        <end position="112"/>
    </location>
</feature>
<dbReference type="EMBL" id="QEAQ01000011">
    <property type="protein sequence ID" value="TPX60899.1"/>
    <property type="molecule type" value="Genomic_DNA"/>
</dbReference>
<dbReference type="AlphaFoldDB" id="A0A507E9Z6"/>
<feature type="compositionally biased region" description="Polar residues" evidence="3">
    <location>
        <begin position="465"/>
        <end position="477"/>
    </location>
</feature>
<feature type="compositionally biased region" description="Polar residues" evidence="3">
    <location>
        <begin position="22"/>
        <end position="39"/>
    </location>
</feature>
<dbReference type="Gene3D" id="1.10.8.1120">
    <property type="entry name" value="Histone RNA hairpin-binding protein RNA-binding domain"/>
    <property type="match status" value="1"/>
</dbReference>
<dbReference type="InterPro" id="IPR026502">
    <property type="entry name" value="SLBP1/SLBP2"/>
</dbReference>
<feature type="region of interest" description="Disordered" evidence="3">
    <location>
        <begin position="305"/>
        <end position="341"/>
    </location>
</feature>
<sequence length="631" mass="69181">MSSTPTPAPPTDAAERAGKGSWNLNAPSYVPISTQTPPRQTQPHKPLQQYQQHQQRFQQGYQRQDNRRGGMANGDAGRRGGSSYPRGGMGGGRGRGGRGGRGQSPRNPNGGNFSYNQGAFVPMVPYYGKRVPRNPAAAQPVYYDGGQMPAYPSPDPRAYYSDAVYLTGNSSPGANGDQENMPYGCVDSYDGAFYESQDVPSFPLTAENDTDLHFLADSVTASDYTHANSSFSGMDSLNTSGYQRYIAIIPKRKRCDPETPKKETRCSKRCWDGLIRQWRRELHVWDPPDTNEEEMPEWELPSMKEARTTTAQANPLEESMRQPQTSEYTEPPPSQPTPMAPPPVRKLFDEPASPGHADFYSTWSDFSLAELDQKFARKIRPNETFEGFGLSPPKRDPDYSWAHCSIDQLDEKFGHKLRISEAVDFSWGPLTTNTVSSPFTPSPRSKLFPPMLSHGETTPLAPPLNSMSPITRLTSRPQPVGTRVSPATSSPFRPLESSLTPKDRTPGSNRPCTSEPRRLMPTALEDPSSPLSIYEEDDDDSIMVIVGNSASSIPSLTSSGLQSRTLSRTATPPRTSSPGGVHSAANNSNILGTPQSIWGNLSPSHRVSPNGDNGTPDKNRSNGLILLDSVW</sequence>
<evidence type="ECO:0000313" key="6">
    <source>
        <dbReference type="Proteomes" id="UP000318582"/>
    </source>
</evidence>
<dbReference type="InterPro" id="IPR029344">
    <property type="entry name" value="SLBP_RNA_bind"/>
</dbReference>